<dbReference type="InterPro" id="IPR045081">
    <property type="entry name" value="AN32"/>
</dbReference>
<reference evidence="4" key="1">
    <citation type="submission" date="2022-03" db="EMBL/GenBank/DDBJ databases">
        <title>Draft genome sequence of Aduncisulcus paluster, a free-living microaerophilic Fornicata.</title>
        <authorList>
            <person name="Yuyama I."/>
            <person name="Kume K."/>
            <person name="Tamura T."/>
            <person name="Inagaki Y."/>
            <person name="Hashimoto T."/>
        </authorList>
    </citation>
    <scope>NUCLEOTIDE SEQUENCE</scope>
    <source>
        <strain evidence="4">NY0171</strain>
    </source>
</reference>
<dbReference type="InterPro" id="IPR001611">
    <property type="entry name" value="Leu-rich_rpt"/>
</dbReference>
<dbReference type="PROSITE" id="PS51450">
    <property type="entry name" value="LRR"/>
    <property type="match status" value="3"/>
</dbReference>
<keyword evidence="1" id="KW-0433">Leucine-rich repeat</keyword>
<proteinExistence type="inferred from homology"/>
<evidence type="ECO:0000256" key="1">
    <source>
        <dbReference type="ARBA" id="ARBA00022614"/>
    </source>
</evidence>
<name>A0ABQ5K8Q4_9EUKA</name>
<comment type="caution">
    <text evidence="4">The sequence shown here is derived from an EMBL/GenBank/DDBJ whole genome shotgun (WGS) entry which is preliminary data.</text>
</comment>
<dbReference type="Proteomes" id="UP001057375">
    <property type="component" value="Unassembled WGS sequence"/>
</dbReference>
<dbReference type="SUPFAM" id="SSF52058">
    <property type="entry name" value="L domain-like"/>
    <property type="match status" value="2"/>
</dbReference>
<evidence type="ECO:0000313" key="5">
    <source>
        <dbReference type="Proteomes" id="UP001057375"/>
    </source>
</evidence>
<accession>A0ABQ5K8Q4</accession>
<keyword evidence="5" id="KW-1185">Reference proteome</keyword>
<dbReference type="InterPro" id="IPR032675">
    <property type="entry name" value="LRR_dom_sf"/>
</dbReference>
<feature type="non-terminal residue" evidence="4">
    <location>
        <position position="780"/>
    </location>
</feature>
<dbReference type="Gene3D" id="3.80.10.10">
    <property type="entry name" value="Ribonuclease Inhibitor"/>
    <property type="match status" value="2"/>
</dbReference>
<comment type="similarity">
    <text evidence="3">Belongs to the ANP32 family.</text>
</comment>
<dbReference type="PANTHER" id="PTHR11375">
    <property type="entry name" value="ACIDIC LEUCINE-RICH NUCLEAR PHOSPHOPROTEIN 32"/>
    <property type="match status" value="1"/>
</dbReference>
<feature type="non-terminal residue" evidence="4">
    <location>
        <position position="1"/>
    </location>
</feature>
<dbReference type="PANTHER" id="PTHR11375:SF0">
    <property type="entry name" value="ACIDIC LEUCINE-RICH NUCLEAR PHOSPHOPROTEIN 32 FAMILY MEMBER A"/>
    <property type="match status" value="1"/>
</dbReference>
<sequence length="780" mass="84789">DELRTYLSDETNSCLTADDIETNGIISVATLRSALTCTSLSLSDIVSYSSNISDVTELTTLQGLEYATSLTSLTLDGYDLSGDTNSNAEYDKLVVQILAKAVSYSNDYGSIDSGLTSLSVSGCGLSEVSDVLDLTPIASADTLTQVFKLATLDLSDNSISDVSVLITEDIFPADTLATLDISGNNICDIDGMVDELETYFSATSIAITYSDQTCNCTMRITSASHEVCREVYPDRWDVECWKGYYYDVDNESCVEATATEDILRCQVCERNSKTRPVLESGASAITCGCRSAWYGDDCESLYQVHVPSLWLRKGMCYYLGYELTLCDFSEFEAAGYSDSVSNSDGFASITTPEGLHYMINVSNVTLFNISPVSALEFSLMPQLTSLLYLDNFPSVHDFEVYDYPTPTMHRLSTLAIRGSNLLYDISMFYRNIKIVSFGLADTSLSTYTVYCRSEDDDTFLDYITNIFGRLTSDYATDYAIPNACSINDTDVYYCSSDTECPSIVINEVYNHFLSQKECSTISKEGDSGECYTIHDDTVRSYLTTNCGVTAETNGVISVASLRSGMTCTSLTLTDISADVTAITSLQGLEYTQGLDTDGNVVGLTALNLDGYDLSGDSDVSEYDQIVVQILAKGDTFSNRNSVSVDIGLTSLSASGCGLKYISDVLDLTPIASADSLTQPFMLSTLDLSDNSISDVSLFISDDIFPADTLTTLDISGNYICDVDNVSSALTSSISTLSTLTINDQNSCACGFNSLSSSAIAFSEHRTCRRRSDGHYQVECW</sequence>
<evidence type="ECO:0000256" key="2">
    <source>
        <dbReference type="ARBA" id="ARBA00022737"/>
    </source>
</evidence>
<keyword evidence="2" id="KW-0677">Repeat</keyword>
<organism evidence="4 5">
    <name type="scientific">Aduncisulcus paluster</name>
    <dbReference type="NCBI Taxonomy" id="2918883"/>
    <lineage>
        <taxon>Eukaryota</taxon>
        <taxon>Metamonada</taxon>
        <taxon>Carpediemonas-like organisms</taxon>
        <taxon>Aduncisulcus</taxon>
    </lineage>
</organism>
<dbReference type="EMBL" id="BQXS01000074">
    <property type="protein sequence ID" value="GKT27844.1"/>
    <property type="molecule type" value="Genomic_DNA"/>
</dbReference>
<evidence type="ECO:0000313" key="4">
    <source>
        <dbReference type="EMBL" id="GKT27844.1"/>
    </source>
</evidence>
<gene>
    <name evidence="4" type="ORF">ADUPG1_000226</name>
</gene>
<dbReference type="Pfam" id="PF13516">
    <property type="entry name" value="LRR_6"/>
    <property type="match status" value="1"/>
</dbReference>
<protein>
    <submittedName>
        <fullName evidence="4">Acidic leucine-rich nuclear phosphoprotein 32 like protein</fullName>
    </submittedName>
</protein>
<evidence type="ECO:0000256" key="3">
    <source>
        <dbReference type="ARBA" id="ARBA00025777"/>
    </source>
</evidence>